<feature type="compositionally biased region" description="Basic and acidic residues" evidence="11">
    <location>
        <begin position="248"/>
        <end position="260"/>
    </location>
</feature>
<dbReference type="Pfam" id="PF04695">
    <property type="entry name" value="Pex14_N"/>
    <property type="match status" value="1"/>
</dbReference>
<evidence type="ECO:0000256" key="12">
    <source>
        <dbReference type="SAM" id="Phobius"/>
    </source>
</evidence>
<dbReference type="GO" id="GO:1990429">
    <property type="term" value="C:peroxisomal importomer complex"/>
    <property type="evidence" value="ECO:0007669"/>
    <property type="project" value="TreeGrafter"/>
</dbReference>
<dbReference type="KEGG" id="btab:109032501"/>
<evidence type="ECO:0000313" key="14">
    <source>
        <dbReference type="EMBL" id="CAH0384610.1"/>
    </source>
</evidence>
<dbReference type="Gene3D" id="1.10.10.10">
    <property type="entry name" value="Winged helix-like DNA-binding domain superfamily/Winged helix DNA-binding domain"/>
    <property type="match status" value="1"/>
</dbReference>
<dbReference type="Proteomes" id="UP001152759">
    <property type="component" value="Chromosome 2"/>
</dbReference>
<keyword evidence="3 10" id="KW-0653">Protein transport</keyword>
<proteinExistence type="inferred from homology"/>
<evidence type="ECO:0000256" key="6">
    <source>
        <dbReference type="ARBA" id="ARBA00023140"/>
    </source>
</evidence>
<comment type="subcellular location">
    <subcellularLocation>
        <location evidence="9 10">Peroxisome membrane</location>
    </subcellularLocation>
</comment>
<keyword evidence="2 10" id="KW-0813">Transport</keyword>
<organism evidence="14 15">
    <name type="scientific">Bemisia tabaci</name>
    <name type="common">Sweetpotato whitefly</name>
    <name type="synonym">Aleurodes tabaci</name>
    <dbReference type="NCBI Taxonomy" id="7038"/>
    <lineage>
        <taxon>Eukaryota</taxon>
        <taxon>Metazoa</taxon>
        <taxon>Ecdysozoa</taxon>
        <taxon>Arthropoda</taxon>
        <taxon>Hexapoda</taxon>
        <taxon>Insecta</taxon>
        <taxon>Pterygota</taxon>
        <taxon>Neoptera</taxon>
        <taxon>Paraneoptera</taxon>
        <taxon>Hemiptera</taxon>
        <taxon>Sternorrhyncha</taxon>
        <taxon>Aleyrodoidea</taxon>
        <taxon>Aleyrodidae</taxon>
        <taxon>Aleyrodinae</taxon>
        <taxon>Bemisia</taxon>
    </lineage>
</organism>
<keyword evidence="12" id="KW-1133">Transmembrane helix</keyword>
<evidence type="ECO:0000256" key="7">
    <source>
        <dbReference type="ARBA" id="ARBA00029502"/>
    </source>
</evidence>
<dbReference type="GO" id="GO:0016560">
    <property type="term" value="P:protein import into peroxisome matrix, docking"/>
    <property type="evidence" value="ECO:0007669"/>
    <property type="project" value="UniProtKB-UniRule"/>
</dbReference>
<sequence>MSSSTEAVSDERNKLIDTAVLFLRGPQVQQTPLELRKQFLKKKGLTDNEIAIACDKAGINTFTQFDSTGHNHVSLSVNHQIARPAETTTSWIQLFKDISYTVGFISGIFYALYLFYKKFIRPWLFNVDSPKSIEATVSDIEGLTKDLKSEVHQFQEELEKISDHQSSMKKTLTFQIAELKSEIASLKGLMVNRRQFPSTPALSAPVSIPSWQLGEEGNEEGGNGSNSGASDAEASNNNGSDSSLEMIRSCHDNANENDHN</sequence>
<feature type="domain" description="Peroxisome membrane anchor protein Pex14p N-terminal" evidence="13">
    <location>
        <begin position="11"/>
        <end position="51"/>
    </location>
</feature>
<dbReference type="GO" id="GO:0005778">
    <property type="term" value="C:peroxisomal membrane"/>
    <property type="evidence" value="ECO:0007669"/>
    <property type="project" value="UniProtKB-SubCell"/>
</dbReference>
<protein>
    <recommendedName>
        <fullName evidence="7 10">Peroxisomal membrane protein PEX14</fullName>
    </recommendedName>
    <alternativeName>
        <fullName evidence="8 10">Peroxin-14</fullName>
    </alternativeName>
</protein>
<evidence type="ECO:0000256" key="1">
    <source>
        <dbReference type="ARBA" id="ARBA00005443"/>
    </source>
</evidence>
<evidence type="ECO:0000313" key="15">
    <source>
        <dbReference type="Proteomes" id="UP001152759"/>
    </source>
</evidence>
<name>A0A9P0F183_BEMTA</name>
<dbReference type="PANTHER" id="PTHR23058">
    <property type="entry name" value="PEROXISOMAL MEMBRANE PROTEIN PEX14"/>
    <property type="match status" value="1"/>
</dbReference>
<dbReference type="InterPro" id="IPR006785">
    <property type="entry name" value="Pex14_N"/>
</dbReference>
<comment type="function">
    <text evidence="10">Component of the PEX13-PEX14 docking complex, a translocon channel that specifically mediates the import of peroxisomal cargo proteins bound to PEX5 receptor. The PEX13-PEX14 docking complex forms a large import pore which can be opened to a diameter of about 9 nm. Mechanistically, PEX5 receptor along with cargo proteins associates with the PEX14 subunit of the PEX13-PEX14 docking complex in the cytosol, leading to the insertion of the receptor into the organelle membrane with the concomitant translocation of the cargo into the peroxisome matrix.</text>
</comment>
<keyword evidence="15" id="KW-1185">Reference proteome</keyword>
<comment type="similarity">
    <text evidence="1 10">Belongs to the peroxin-14 family.</text>
</comment>
<dbReference type="GO" id="GO:0005102">
    <property type="term" value="F:signaling receptor binding"/>
    <property type="evidence" value="ECO:0007669"/>
    <property type="project" value="TreeGrafter"/>
</dbReference>
<dbReference type="PANTHER" id="PTHR23058:SF0">
    <property type="entry name" value="PEROXISOMAL MEMBRANE PROTEIN PEX14"/>
    <property type="match status" value="1"/>
</dbReference>
<feature type="region of interest" description="Disordered" evidence="11">
    <location>
        <begin position="212"/>
        <end position="260"/>
    </location>
</feature>
<dbReference type="InterPro" id="IPR025655">
    <property type="entry name" value="PEX14"/>
</dbReference>
<keyword evidence="12" id="KW-0812">Transmembrane</keyword>
<evidence type="ECO:0000256" key="3">
    <source>
        <dbReference type="ARBA" id="ARBA00022927"/>
    </source>
</evidence>
<dbReference type="AlphaFoldDB" id="A0A9P0F183"/>
<dbReference type="InterPro" id="IPR036388">
    <property type="entry name" value="WH-like_DNA-bd_sf"/>
</dbReference>
<gene>
    <name evidence="14" type="ORF">BEMITA_LOCUS3916</name>
</gene>
<dbReference type="EMBL" id="OU963863">
    <property type="protein sequence ID" value="CAH0384610.1"/>
    <property type="molecule type" value="Genomic_DNA"/>
</dbReference>
<accession>A0A9P0F183</accession>
<keyword evidence="5 10" id="KW-0472">Membrane</keyword>
<evidence type="ECO:0000256" key="8">
    <source>
        <dbReference type="ARBA" id="ARBA00029691"/>
    </source>
</evidence>
<evidence type="ECO:0000256" key="4">
    <source>
        <dbReference type="ARBA" id="ARBA00023010"/>
    </source>
</evidence>
<keyword evidence="6 10" id="KW-0576">Peroxisome</keyword>
<evidence type="ECO:0000256" key="5">
    <source>
        <dbReference type="ARBA" id="ARBA00023136"/>
    </source>
</evidence>
<feature type="transmembrane region" description="Helical" evidence="12">
    <location>
        <begin position="98"/>
        <end position="116"/>
    </location>
</feature>
<keyword evidence="4" id="KW-0811">Translocation</keyword>
<reference evidence="14" key="1">
    <citation type="submission" date="2021-12" db="EMBL/GenBank/DDBJ databases">
        <authorList>
            <person name="King R."/>
        </authorList>
    </citation>
    <scope>NUCLEOTIDE SEQUENCE</scope>
</reference>
<evidence type="ECO:0000259" key="13">
    <source>
        <dbReference type="Pfam" id="PF04695"/>
    </source>
</evidence>
<evidence type="ECO:0000256" key="10">
    <source>
        <dbReference type="RuleBase" id="RU367032"/>
    </source>
</evidence>
<evidence type="ECO:0000256" key="9">
    <source>
        <dbReference type="ARBA" id="ARBA00046271"/>
    </source>
</evidence>
<evidence type="ECO:0000256" key="11">
    <source>
        <dbReference type="SAM" id="MobiDB-lite"/>
    </source>
</evidence>
<evidence type="ECO:0000256" key="2">
    <source>
        <dbReference type="ARBA" id="ARBA00022448"/>
    </source>
</evidence>
<feature type="compositionally biased region" description="Low complexity" evidence="11">
    <location>
        <begin position="226"/>
        <end position="243"/>
    </location>
</feature>